<feature type="domain" description="MYND-type" evidence="10">
    <location>
        <begin position="1594"/>
        <end position="1631"/>
    </location>
</feature>
<feature type="region of interest" description="Disordered" evidence="7">
    <location>
        <begin position="879"/>
        <end position="924"/>
    </location>
</feature>
<dbReference type="Gene3D" id="1.10.510.10">
    <property type="entry name" value="Transferase(Phosphotransferase) domain 1"/>
    <property type="match status" value="1"/>
</dbReference>
<keyword evidence="4" id="KW-0106">Calcium</keyword>
<dbReference type="CDD" id="cd00143">
    <property type="entry name" value="PP2Cc"/>
    <property type="match status" value="1"/>
</dbReference>
<dbReference type="OrthoDB" id="10264738at2759"/>
<feature type="transmembrane region" description="Helical" evidence="8">
    <location>
        <begin position="3285"/>
        <end position="3304"/>
    </location>
</feature>
<keyword evidence="3" id="KW-0862">Zinc</keyword>
<feature type="region of interest" description="Disordered" evidence="7">
    <location>
        <begin position="127"/>
        <end position="166"/>
    </location>
</feature>
<feature type="compositionally biased region" description="Basic and acidic residues" evidence="7">
    <location>
        <begin position="981"/>
        <end position="1003"/>
    </location>
</feature>
<dbReference type="Pfam" id="PF00481">
    <property type="entry name" value="PP2C"/>
    <property type="match status" value="1"/>
</dbReference>
<proteinExistence type="predicted"/>
<dbReference type="GO" id="GO:0008270">
    <property type="term" value="F:zinc ion binding"/>
    <property type="evidence" value="ECO:0007669"/>
    <property type="project" value="UniProtKB-KW"/>
</dbReference>
<feature type="region of interest" description="Disordered" evidence="7">
    <location>
        <begin position="938"/>
        <end position="1003"/>
    </location>
</feature>
<feature type="compositionally biased region" description="Basic residues" evidence="7">
    <location>
        <begin position="969"/>
        <end position="980"/>
    </location>
</feature>
<feature type="compositionally biased region" description="Pro residues" evidence="7">
    <location>
        <begin position="648"/>
        <end position="663"/>
    </location>
</feature>
<dbReference type="Gene3D" id="3.60.40.10">
    <property type="entry name" value="PPM-type phosphatase domain"/>
    <property type="match status" value="1"/>
</dbReference>
<evidence type="ECO:0000256" key="7">
    <source>
        <dbReference type="SAM" id="MobiDB-lite"/>
    </source>
</evidence>
<dbReference type="InterPro" id="IPR018247">
    <property type="entry name" value="EF_Hand_1_Ca_BS"/>
</dbReference>
<evidence type="ECO:0000256" key="6">
    <source>
        <dbReference type="SAM" id="Coils"/>
    </source>
</evidence>
<evidence type="ECO:0000259" key="10">
    <source>
        <dbReference type="PROSITE" id="PS50865"/>
    </source>
</evidence>
<dbReference type="PROSITE" id="PS00018">
    <property type="entry name" value="EF_HAND_1"/>
    <property type="match status" value="1"/>
</dbReference>
<dbReference type="Gene3D" id="1.10.238.10">
    <property type="entry name" value="EF-hand"/>
    <property type="match status" value="2"/>
</dbReference>
<dbReference type="PROSITE" id="PS51746">
    <property type="entry name" value="PPM_2"/>
    <property type="match status" value="1"/>
</dbReference>
<dbReference type="Gene3D" id="2.60.120.650">
    <property type="entry name" value="Cupin"/>
    <property type="match status" value="1"/>
</dbReference>
<feature type="compositionally biased region" description="Pro residues" evidence="7">
    <location>
        <begin position="86"/>
        <end position="104"/>
    </location>
</feature>
<feature type="region of interest" description="Disordered" evidence="7">
    <location>
        <begin position="482"/>
        <end position="686"/>
    </location>
</feature>
<dbReference type="Proteomes" id="UP000186817">
    <property type="component" value="Unassembled WGS sequence"/>
</dbReference>
<dbReference type="Gene3D" id="6.10.140.2220">
    <property type="match status" value="1"/>
</dbReference>
<feature type="region of interest" description="Disordered" evidence="7">
    <location>
        <begin position="69"/>
        <end position="108"/>
    </location>
</feature>
<dbReference type="SUPFAM" id="SSF144232">
    <property type="entry name" value="HIT/MYND zinc finger-like"/>
    <property type="match status" value="1"/>
</dbReference>
<dbReference type="InterPro" id="IPR011992">
    <property type="entry name" value="EF-hand-dom_pair"/>
</dbReference>
<dbReference type="InterPro" id="IPR041667">
    <property type="entry name" value="Cupin_8"/>
</dbReference>
<dbReference type="PROSITE" id="PS01360">
    <property type="entry name" value="ZF_MYND_1"/>
    <property type="match status" value="1"/>
</dbReference>
<protein>
    <submittedName>
        <fullName evidence="13">Uncharacterized protein</fullName>
    </submittedName>
</protein>
<dbReference type="InterPro" id="IPR002893">
    <property type="entry name" value="Znf_MYND"/>
</dbReference>
<dbReference type="SMART" id="SM00332">
    <property type="entry name" value="PP2Cc"/>
    <property type="match status" value="1"/>
</dbReference>
<dbReference type="Pfam" id="PF01753">
    <property type="entry name" value="zf-MYND"/>
    <property type="match status" value="1"/>
</dbReference>
<feature type="transmembrane region" description="Helical" evidence="8">
    <location>
        <begin position="3225"/>
        <end position="3250"/>
    </location>
</feature>
<feature type="domain" description="EF-hand" evidence="9">
    <location>
        <begin position="1342"/>
        <end position="1377"/>
    </location>
</feature>
<evidence type="ECO:0000256" key="1">
    <source>
        <dbReference type="ARBA" id="ARBA00022723"/>
    </source>
</evidence>
<dbReference type="SUPFAM" id="SSF56112">
    <property type="entry name" value="Protein kinase-like (PK-like)"/>
    <property type="match status" value="1"/>
</dbReference>
<dbReference type="InterPro" id="IPR036457">
    <property type="entry name" value="PPM-type-like_dom_sf"/>
</dbReference>
<dbReference type="PANTHER" id="PTHR47992">
    <property type="entry name" value="PROTEIN PHOSPHATASE"/>
    <property type="match status" value="1"/>
</dbReference>
<keyword evidence="8" id="KW-1133">Transmembrane helix</keyword>
<feature type="region of interest" description="Disordered" evidence="7">
    <location>
        <begin position="2755"/>
        <end position="2775"/>
    </location>
</feature>
<evidence type="ECO:0000259" key="11">
    <source>
        <dbReference type="PROSITE" id="PS51184"/>
    </source>
</evidence>
<organism evidence="13 14">
    <name type="scientific">Symbiodinium microadriaticum</name>
    <name type="common">Dinoflagellate</name>
    <name type="synonym">Zooxanthella microadriatica</name>
    <dbReference type="NCBI Taxonomy" id="2951"/>
    <lineage>
        <taxon>Eukaryota</taxon>
        <taxon>Sar</taxon>
        <taxon>Alveolata</taxon>
        <taxon>Dinophyceae</taxon>
        <taxon>Suessiales</taxon>
        <taxon>Symbiodiniaceae</taxon>
        <taxon>Symbiodinium</taxon>
    </lineage>
</organism>
<dbReference type="InterPro" id="IPR015655">
    <property type="entry name" value="PP2C"/>
</dbReference>
<dbReference type="InterPro" id="IPR001932">
    <property type="entry name" value="PPM-type_phosphatase-like_dom"/>
</dbReference>
<dbReference type="Gene3D" id="3.30.200.20">
    <property type="entry name" value="Phosphorylase Kinase, domain 1"/>
    <property type="match status" value="1"/>
</dbReference>
<feature type="coiled-coil region" evidence="6">
    <location>
        <begin position="2717"/>
        <end position="2751"/>
    </location>
</feature>
<dbReference type="EMBL" id="LSRX01000239">
    <property type="protein sequence ID" value="OLQ03329.1"/>
    <property type="molecule type" value="Genomic_DNA"/>
</dbReference>
<evidence type="ECO:0000256" key="8">
    <source>
        <dbReference type="SAM" id="Phobius"/>
    </source>
</evidence>
<feature type="compositionally biased region" description="Acidic residues" evidence="7">
    <location>
        <begin position="565"/>
        <end position="574"/>
    </location>
</feature>
<feature type="domain" description="JmjC" evidence="11">
    <location>
        <begin position="1842"/>
        <end position="2007"/>
    </location>
</feature>
<dbReference type="GO" id="GO:0004722">
    <property type="term" value="F:protein serine/threonine phosphatase activity"/>
    <property type="evidence" value="ECO:0007669"/>
    <property type="project" value="InterPro"/>
</dbReference>
<feature type="compositionally biased region" description="Low complexity" evidence="7">
    <location>
        <begin position="599"/>
        <end position="608"/>
    </location>
</feature>
<feature type="compositionally biased region" description="Basic and acidic residues" evidence="7">
    <location>
        <begin position="879"/>
        <end position="901"/>
    </location>
</feature>
<feature type="domain" description="PPM-type phosphatase" evidence="12">
    <location>
        <begin position="2383"/>
        <end position="2658"/>
    </location>
</feature>
<evidence type="ECO:0000256" key="2">
    <source>
        <dbReference type="ARBA" id="ARBA00022771"/>
    </source>
</evidence>
<dbReference type="SMART" id="SM00558">
    <property type="entry name" value="JmjC"/>
    <property type="match status" value="1"/>
</dbReference>
<keyword evidence="2 5" id="KW-0863">Zinc-finger</keyword>
<keyword evidence="1" id="KW-0479">Metal-binding</keyword>
<dbReference type="SUPFAM" id="SSF51197">
    <property type="entry name" value="Clavaminate synthase-like"/>
    <property type="match status" value="1"/>
</dbReference>
<sequence length="3453" mass="379616">MELARLRNALGEGRTLELEIDKLRALLGVLEADVRILRQVKHEKGELSDCTDGEFILRSPERRKRMLSQAVKSSHALVLPETEVQSPPPPVPAQGPPGSSPHPSVPQGLRSVKSAVELRQLQGGRKSLSPIAPSACVPGQGSQPSHRAMPGSKAGSPAPRTPGIAWNGGARASDALSLPGFHSRFCICILVKGPKHGFPGASSRSAFSETFADFVSATGLGLVAAPPMSAQARGSFAELVALTGQSQHLPALVRAGRFIIPLLRHSADVFVFSWFMLREIEVAGARVGTSDDAAPGKDLSVNGILAAFWGQASQAPRLLLLGKKRPAGGNCSFVNSQSSDDFGEEATALSHCIGTGVSGAAGSAALTLESREPQAALLLQALHGWCFCFGTGVSGAAGAGYRPFVFRRCQAALLLQSLGGLFVLGAVFRPIQLHLGRLLLAVLKAALLLQALLFWVPFAGPFSCTWRKPGIYSARTKKERTGIETVGGLGTGEKPPNKTSTGAGNRTPGSKTARLGGRSCLERAPSSKERKAERIERGQKRRLENPHREREEPPAPEAPAAPPPAEEESSEESLDTGAPPVVLREAPVPPEPADEESAESTSESSSSSSEDEPEPLPAAASSAVSQQAERIRAVRLESSESEGKPSGPFSPSPPRDPRVPPVRPRNKAAREEPPKHGSTHSASGMPATASLPKSLAFLAATILANTLYSEVSAGQCANVMRIFGDNDIAFACHEAPERLIDAAVWFVRGEALVMQRNSLWWREVMLAFVAESWVMELWIMAFLPLWGLPAKTVWEPERPANSGQADRSQLSSAGSSLDTVIPNRGHCWYCGQPWLDKEPAQGSGNRVSAGPLEAGAGPSLFQRLEAAGIGPWQIAELKRSEARSGHEGEHSGSEDNQRCEEAQEDDTISTGESRKWTSLPDDVESENRGLAKAYAWRLDAESDDDTACQARPRPSSEPRPPSSGSRPSRGTRSRPRVRKISRPDPTARHSDVKTDAKREDSEERALRRIFAQKPMVVEARLLEEVARYTRECEKQVSVTGLAGGYTIADPSPEQEMAAAGTSNVIDEFLYKLEKECDQPQPEEVSRPATARSARLVGLQSELGEANPNPAPAPAAPARQVIGVRGAERLAEQVEELRAKMATVLRENRKLKETIEVKDQKIRKLLDDIERIRKDPNVMHPSILRLRKMGLNTPALAELGDRWAGYVLGRTSMAMEVGSFSFRNVFAAHATNGVLTEESFKTVLRQFEPSIKSDQLTRLWYFADEDGSGRIDLFEFMRMAGVNSNGEMTDEYYEVVTMHLYRKFHARGGVRRVYATADKNWDQHLNLAEFHKLVQVLLKDAQLTKREISQVFQRMNVSGSGMLSVYELEAALEAAGAKCHVSEAWVKETFHQLSTLIQDAGLNIKSVFPPGLVVEKEFRDVALRFLTQLRPSQLDRLWKYLQATCADDAVQVRHAGGDRDRLPSDSVVAVVFGPTLTSSPNELSSPGLQGAGAAGYYGPAGGVGREALEQLVQQLVRRAGDVSPDVCFDTLSPFITAEHFQEMLSTRLGLHYDPVKAKQVFKLIDSDRDSKITRLEKQAKQADSQAHFKDTSSTCCNCGASGAAFLCSRCHNVRFCSPACQRKAWKGHRENCAEKGLDEWVIVLHTDALPGNDAGTVTAGAEVAKKACRDNDFGGMVAWSRVFFLRREPVAKLVAAAHHAQGTHLWLPVYSLLEMDKATPKPLPTALPEVVVEGAKPVHKFAGLSVADMDENFHNSTPVVLTDAQDSWPARRKWTFEWLAEQYGDEVMPCSDLAPFFRHCDRGNIRTVQAPLREFVRYVQGRPNIFGPLQAPDRVFYANGWTPFLDHTELLSDVSDRLYCVSDSIPAGDGPAKVFNASLTKIFMGPAGTVSRLHHDTYATHVWLSQIRGRKQFICYPPGETHLLHSLPVDEVDGRTSLFDPSNPDYTRFPDARRAQAYSVVVEEGETVILPARWWHWAKSLTPSITLMRNFVNHANIEDHVEIRKRAEKARWGIVRALTLDKRFRLMFKALAPDSHTLTTRESLEDDFEKEEQHQVQRLQNRVLLLQREVQELRGPSERGHLEPTVPEKQFQQLSQAHGKVANHLQALRAQLQTVSSSRSTILHDRQSFSAGRVCDHAPLSAAAMGCTGGKAEEQPKASRWYSHVLQHHLTAHWTSKKMEVEYRTRYLPFEIRGAGVLVKEDERHFRIDNSKLGESAQGVCYRLSKDASDKDFEHVAFWNSIVAGKDTGDGWLLCDLDSENLELLDQLDRETPLETLSSKFFRSCMVCCSTSSNIDGRWISNVFPGQKTIRGALVNDGAVTRPLTWDGLNAFSVIVAGEKRRARLVDDRLLWHDGELWTRDHRDMDVVKPTEKLGKDLETTNAKFQCVCQKGLKPGSSNQDAWSLLRVENEFTLYTVCDGHGPHGHDVANFVKNNLPRVLIKDPRFNGTGSFGCMGPVFLDAFRLCHMLIDTADSFGKLDALWSGTTATTILHNHQTGQLLLAHAGDSSAVVGSQSGKEVRARQLTRDHKPSLCDERDRIVAWGGRIEFDGFADYRVYDKDGYGAGLNMTRSLGDLNSHCDCGLIADPELGEYAVTAEDQVLLLCSDGIWEFVSPQEAVELVLKQSDAASARALVDEARRRWSERADYIDDIVALVVYLSTDSDCANDADFQSKRLATAASTTAQSSRVHNRRMSEPGRGLSSLDLGAADAAGHAELEQKLKAETESFQSQLQALTNSNALLRRRLRLLDETARKRGVSLASDEEPDSDEAQTPAKKPEVLLCEQLLVSERKAVEDLPVPTVEELYGHVQLILAKLQKALLRNPAMKKGHVQELLKKSGDVVIDGRWKVKSILSYSKRMVVALCQDLHVGSEVIVKMSQTLEASLQLAHVDYVLRMLANVPIVPQVQYCSSPSSSLPFLVMELLQGSTLDVRFQETEAMLELEAAEIGHALLMGMDACHQRQVFNLALCPENVWVGPPLEGSRVRILDWSISETGAAVVENPKLYAYINMRKTGLLRGKNGPTLMSGGQEVSPSEIASKRDRKGLLQKLVFNGHGSLYYMSMEQLYQTIRSFGRAGSPATVSQSWFQLSCFARATVGLGLSSVECGMACWVSAWEELQGSFRKDKEVPATRECSPKGLSPLRALWQGFLSHWPLNVRRPATSEDTVASLRSSTGVQRQSTLKPPLLSRLLPTPVASTLLQRHEEGWFLEQLGGEEASSSLASRTKYGFIVSAICVGIVGIQYVAAWLPMLANLRHKLNLQRKIQHMATGLALAQIFLLFSAKVCTLALGAGILALLLLQVARAMSEMVNLEFLRLFGSMLKQEERLTTRPPAAVYFLVGLFLCLVTFPRRLTLVCTLVATLADPFAAIGGTVIGGRGHYGGPKVTHLDNGMVQGIAIVLSACADPNQDEWMWWMNPEFRPPPDIEGMNDSGHMKFRSIDVKLGSSYGSYAQIRW</sequence>
<feature type="compositionally biased region" description="Polar residues" evidence="7">
    <location>
        <begin position="497"/>
        <end position="510"/>
    </location>
</feature>
<dbReference type="PROSITE" id="PS50865">
    <property type="entry name" value="ZF_MYND_2"/>
    <property type="match status" value="1"/>
</dbReference>
<feature type="compositionally biased region" description="Basic and acidic residues" evidence="7">
    <location>
        <begin position="525"/>
        <end position="553"/>
    </location>
</feature>
<dbReference type="SUPFAM" id="SSF81606">
    <property type="entry name" value="PP2C-like"/>
    <property type="match status" value="1"/>
</dbReference>
<name>A0A1Q9E7D7_SYMMI</name>
<dbReference type="PROSITE" id="PS50222">
    <property type="entry name" value="EF_HAND_2"/>
    <property type="match status" value="2"/>
</dbReference>
<keyword evidence="8" id="KW-0472">Membrane</keyword>
<dbReference type="InterPro" id="IPR003347">
    <property type="entry name" value="JmjC_dom"/>
</dbReference>
<feature type="coiled-coil region" evidence="6">
    <location>
        <begin position="1126"/>
        <end position="1174"/>
    </location>
</feature>
<dbReference type="CDD" id="cd00051">
    <property type="entry name" value="EFh"/>
    <property type="match status" value="1"/>
</dbReference>
<feature type="transmembrane region" description="Helical" evidence="8">
    <location>
        <begin position="3325"/>
        <end position="3346"/>
    </location>
</feature>
<reference evidence="13 14" key="1">
    <citation type="submission" date="2016-02" db="EMBL/GenBank/DDBJ databases">
        <title>Genome analysis of coral dinoflagellate symbionts highlights evolutionary adaptations to a symbiotic lifestyle.</title>
        <authorList>
            <person name="Aranda M."/>
            <person name="Li Y."/>
            <person name="Liew Y.J."/>
            <person name="Baumgarten S."/>
            <person name="Simakov O."/>
            <person name="Wilson M."/>
            <person name="Piel J."/>
            <person name="Ashoor H."/>
            <person name="Bougouffa S."/>
            <person name="Bajic V.B."/>
            <person name="Ryu T."/>
            <person name="Ravasi T."/>
            <person name="Bayer T."/>
            <person name="Micklem G."/>
            <person name="Kim H."/>
            <person name="Bhak J."/>
            <person name="Lajeunesse T.C."/>
            <person name="Voolstra C.R."/>
        </authorList>
    </citation>
    <scope>NUCLEOTIDE SEQUENCE [LARGE SCALE GENOMIC DNA]</scope>
    <source>
        <strain evidence="13 14">CCMP2467</strain>
    </source>
</reference>
<feature type="compositionally biased region" description="Basic and acidic residues" evidence="7">
    <location>
        <begin position="629"/>
        <end position="643"/>
    </location>
</feature>
<dbReference type="InterPro" id="IPR011009">
    <property type="entry name" value="Kinase-like_dom_sf"/>
</dbReference>
<feature type="compositionally biased region" description="Pro residues" evidence="7">
    <location>
        <begin position="555"/>
        <end position="564"/>
    </location>
</feature>
<dbReference type="SUPFAM" id="SSF47473">
    <property type="entry name" value="EF-hand"/>
    <property type="match status" value="1"/>
</dbReference>
<feature type="transmembrane region" description="Helical" evidence="8">
    <location>
        <begin position="413"/>
        <end position="432"/>
    </location>
</feature>
<dbReference type="Pfam" id="PF13621">
    <property type="entry name" value="Cupin_8"/>
    <property type="match status" value="1"/>
</dbReference>
<evidence type="ECO:0000256" key="5">
    <source>
        <dbReference type="PROSITE-ProRule" id="PRU00134"/>
    </source>
</evidence>
<evidence type="ECO:0000256" key="4">
    <source>
        <dbReference type="ARBA" id="ARBA00022837"/>
    </source>
</evidence>
<dbReference type="PROSITE" id="PS51184">
    <property type="entry name" value="JMJC"/>
    <property type="match status" value="1"/>
</dbReference>
<keyword evidence="6" id="KW-0175">Coiled coil</keyword>
<keyword evidence="14" id="KW-1185">Reference proteome</keyword>
<comment type="caution">
    <text evidence="13">The sequence shown here is derived from an EMBL/GenBank/DDBJ whole genome shotgun (WGS) entry which is preliminary data.</text>
</comment>
<evidence type="ECO:0000256" key="3">
    <source>
        <dbReference type="ARBA" id="ARBA00022833"/>
    </source>
</evidence>
<feature type="transmembrane region" description="Helical" evidence="8">
    <location>
        <begin position="438"/>
        <end position="458"/>
    </location>
</feature>
<gene>
    <name evidence="13" type="ORF">AK812_SmicGene13728</name>
</gene>
<dbReference type="GO" id="GO:0005509">
    <property type="term" value="F:calcium ion binding"/>
    <property type="evidence" value="ECO:0007669"/>
    <property type="project" value="InterPro"/>
</dbReference>
<feature type="domain" description="EF-hand" evidence="9">
    <location>
        <begin position="1250"/>
        <end position="1285"/>
    </location>
</feature>
<evidence type="ECO:0000259" key="9">
    <source>
        <dbReference type="PROSITE" id="PS50222"/>
    </source>
</evidence>
<dbReference type="InterPro" id="IPR002048">
    <property type="entry name" value="EF_hand_dom"/>
</dbReference>
<evidence type="ECO:0000313" key="14">
    <source>
        <dbReference type="Proteomes" id="UP000186817"/>
    </source>
</evidence>
<keyword evidence="8" id="KW-0812">Transmembrane</keyword>
<evidence type="ECO:0000259" key="12">
    <source>
        <dbReference type="PROSITE" id="PS51746"/>
    </source>
</evidence>
<accession>A0A1Q9E7D7</accession>
<evidence type="ECO:0000313" key="13">
    <source>
        <dbReference type="EMBL" id="OLQ03329.1"/>
    </source>
</evidence>
<feature type="region of interest" description="Disordered" evidence="7">
    <location>
        <begin position="2681"/>
        <end position="2704"/>
    </location>
</feature>